<dbReference type="SUPFAM" id="SSF53335">
    <property type="entry name" value="S-adenosyl-L-methionine-dependent methyltransferases"/>
    <property type="match status" value="1"/>
</dbReference>
<dbReference type="RefSeq" id="WP_306041171.1">
    <property type="nucleotide sequence ID" value="NZ_CP132306.1"/>
</dbReference>
<dbReference type="InterPro" id="IPR027417">
    <property type="entry name" value="P-loop_NTPase"/>
</dbReference>
<evidence type="ECO:0000259" key="5">
    <source>
        <dbReference type="SMART" id="SM00487"/>
    </source>
</evidence>
<dbReference type="PRINTS" id="PR00507">
    <property type="entry name" value="N12N6MTFRASE"/>
</dbReference>
<keyword evidence="2" id="KW-0680">Restriction system</keyword>
<keyword evidence="7" id="KW-1185">Reference proteome</keyword>
<dbReference type="InterPro" id="IPR029063">
    <property type="entry name" value="SAM-dependent_MTases_sf"/>
</dbReference>
<dbReference type="Pfam" id="PF02384">
    <property type="entry name" value="N6_Mtase"/>
    <property type="match status" value="1"/>
</dbReference>
<dbReference type="InterPro" id="IPR002052">
    <property type="entry name" value="DNA_methylase_N6_adenine_CS"/>
</dbReference>
<sequence length="1706" mass="189396">MSNNDPFTLDMFGNTALTSGLGLGLGLGTSAFSGHDPFAANDDDPEPTPPAPAPALPIAAARKPEPRKQGARSNFYLDEEGRGLAAGWKERAKANVTAILIAGEIEKQDRPAMREEQQRLIRFTGFGASELANGMFRRPGEIEFRDGWTDLGGLLEAAVNEADYASLARCTQYAHYTPEFIVKVIWAGLQRLGWRGGRVLEPGIGTGLFPALMPQAYRSTSHVTGIELDPVTARIVRLLQPKARIVNGDFARTDLGVVYDLAIGNPPFSDRTVRSDHHYRPLGLRLHDYFIARAIDLLKPGGLAAFVTSSGTMDKADATAREHIAKSANLVAAIRLPEGSFRRDAGTDTVVDVLFFRKRKIAEAQGDTSWLDLEEVRPATEDEGTIRVNRWFANNPGFVLGEHALTSGPFGETYTCRARADEDLADLLNAAVSLLPENLYDGEPTEIDLDLEEELAEIVDLRPGNANVREGSYFVDNRQGLMQIVDGQPVAIKVRKGRTGDGLSEKHVRIIQKLIPVRDAVREVLKAQEADRPWRDLQVQLRIAWSTFVRDFGPINHTTVSITEDAESGETRETHRQPNLQPFRDDPDCWLVASIEDYDLDTDTAKPGPIFSQRVIAPPAPPVVTNAGDALAVVLNERGRVDLDHIAELLHCDGDKVVDQLGDIVFQDPADGSWQTADAYLSGPVRTKLAAAEAAAALDPIFERNVRALQAVQPTPLRPSDITARLGAPWIPAADVVAFVKAKMDADIKIHHMPELGSWTVEARQLAYRAAGTSEWGTSRRHAGELLSDALNSRVPQIFDTIKEVGGERRVLNVVDTEAAREKLQKIKSEFERWVWIDADRTDRLAGVYNERFNNLAPRKFDGSHLQLPGASAAFTLYAHQKRGIWRIIADGATYLAHAVGAGKTMTMAAAIMEQRRLGLIAKAMLVVPGHCLAQAAREFLALYPNARILVADETNFTKDKRARFLSRAATATWDAIIITHSAFKFIGVPSAFEQQMIQDELQLFEDLLTRVEPEDRVSRKRLERLKEGLEERLLALSTRKDDLLTISEIGVDQIVVDEAQEFRKLSFATNMSTLKGIDPNGSQRAWDLFVKSRFLEKKNPGRALVLASGTPITNTLGEMFSVQRLLGHDALHERGLHEFDAWASCFGETVTELEIQPSGKYKPVSRFASFVNVPELISMFRSFADVVMPADLREYVRVPAISTGGRQIVTAKPTSAFKMYQQILDGRIKQIEMREGPAQPGDDILLSVITDGRHAAIDLRLVMPANDNEPDNKLNLLVQNAFRIWQETADQVFLRPDGKQYDLPGAAQMIFSDLGTINVEKTRGFSAYRWIRDELIRLGVPAGEIAYMQDFKKSEAKQRLFGDVRAGRVRFLIGSSDTMGTGVNAQLRLKALHHLDVPWLPSQIEQREGRIVRQGNQHDIVDIFAYATQGSLDASMWQNNERKARFIAAALSGDTSIRRLEDLGEGQANQFAMAKAIASGDERLMKKAGLEADIARLERLRAAHDDDLFSVRRRLREAERDIEVASRRIDEIGKDIARLVPTAGEAFTMTVLGEQHDERKDAGRAVMKEILTLVQLQQEGEAQIGSIGGFDVVYDGERFGKDRYHYRTVLQRTGADYEIDLPVTVTPLGAISRLEHALDDFEGERYRQRQHLEDAKRRLASYRAHETGTFAFADELAAKRRELEEVEEALAAEARATAEPIPQAA</sequence>
<proteinExistence type="inferred from homology"/>
<geneLocation type="plasmid" evidence="6 7">
    <name>unnamed4</name>
</geneLocation>
<gene>
    <name evidence="6" type="ORF">Q9313_26730</name>
</gene>
<feature type="region of interest" description="Disordered" evidence="4">
    <location>
        <begin position="32"/>
        <end position="71"/>
    </location>
</feature>
<dbReference type="GO" id="GO:0032259">
    <property type="term" value="P:methylation"/>
    <property type="evidence" value="ECO:0007669"/>
    <property type="project" value="InterPro"/>
</dbReference>
<feature type="coiled-coil region" evidence="3">
    <location>
        <begin position="1488"/>
        <end position="1536"/>
    </location>
</feature>
<evidence type="ECO:0000256" key="4">
    <source>
        <dbReference type="SAM" id="MobiDB-lite"/>
    </source>
</evidence>
<evidence type="ECO:0000256" key="2">
    <source>
        <dbReference type="ARBA" id="ARBA00022747"/>
    </source>
</evidence>
<dbReference type="PROSITE" id="PS00092">
    <property type="entry name" value="N6_MTASE"/>
    <property type="match status" value="1"/>
</dbReference>
<keyword evidence="6" id="KW-0614">Plasmid</keyword>
<evidence type="ECO:0000256" key="3">
    <source>
        <dbReference type="SAM" id="Coils"/>
    </source>
</evidence>
<dbReference type="Pfam" id="PF04851">
    <property type="entry name" value="ResIII"/>
    <property type="match status" value="1"/>
</dbReference>
<protein>
    <submittedName>
        <fullName evidence="6">DEAD/DEAH box helicase family protein</fullName>
    </submittedName>
</protein>
<keyword evidence="6" id="KW-0547">Nucleotide-binding</keyword>
<organism evidence="6 7">
    <name type="scientific">Shinella sumterensis</name>
    <dbReference type="NCBI Taxonomy" id="1967501"/>
    <lineage>
        <taxon>Bacteria</taxon>
        <taxon>Pseudomonadati</taxon>
        <taxon>Pseudomonadota</taxon>
        <taxon>Alphaproteobacteria</taxon>
        <taxon>Hyphomicrobiales</taxon>
        <taxon>Rhizobiaceae</taxon>
        <taxon>Shinella</taxon>
    </lineage>
</organism>
<dbReference type="GO" id="GO:0009307">
    <property type="term" value="P:DNA restriction-modification system"/>
    <property type="evidence" value="ECO:0007669"/>
    <property type="project" value="UniProtKB-KW"/>
</dbReference>
<dbReference type="InterPro" id="IPR003356">
    <property type="entry name" value="DNA_methylase_A-5"/>
</dbReference>
<keyword evidence="6" id="KW-0067">ATP-binding</keyword>
<dbReference type="EMBL" id="CP132306">
    <property type="protein sequence ID" value="WLS00994.1"/>
    <property type="molecule type" value="Genomic_DNA"/>
</dbReference>
<dbReference type="GO" id="GO:0003677">
    <property type="term" value="F:DNA binding"/>
    <property type="evidence" value="ECO:0007669"/>
    <property type="project" value="InterPro"/>
</dbReference>
<evidence type="ECO:0000313" key="7">
    <source>
        <dbReference type="Proteomes" id="UP001234585"/>
    </source>
</evidence>
<accession>A0AA50CTK1</accession>
<dbReference type="InterPro" id="IPR014001">
    <property type="entry name" value="Helicase_ATP-bd"/>
</dbReference>
<comment type="similarity">
    <text evidence="1">Belongs to the N(4)/N(6)-methyltransferase family.</text>
</comment>
<keyword evidence="6" id="KW-0347">Helicase</keyword>
<evidence type="ECO:0000313" key="6">
    <source>
        <dbReference type="EMBL" id="WLS00994.1"/>
    </source>
</evidence>
<dbReference type="GO" id="GO:0004386">
    <property type="term" value="F:helicase activity"/>
    <property type="evidence" value="ECO:0007669"/>
    <property type="project" value="UniProtKB-KW"/>
</dbReference>
<dbReference type="CDD" id="cd02440">
    <property type="entry name" value="AdoMet_MTases"/>
    <property type="match status" value="1"/>
</dbReference>
<reference evidence="6 7" key="1">
    <citation type="submission" date="2023-08" db="EMBL/GenBank/DDBJ databases">
        <title>Pathogen: clinical or host-associated sample.</title>
        <authorList>
            <person name="Hergert J."/>
            <person name="Casey R."/>
            <person name="Wagner J."/>
            <person name="Young E.L."/>
            <person name="Oakeson K.F."/>
        </authorList>
    </citation>
    <scope>NUCLEOTIDE SEQUENCE [LARGE SCALE GENOMIC DNA]</scope>
    <source>
        <strain evidence="6 7">1760953</strain>
        <plasmid evidence="6 7">unnamed4</plasmid>
    </source>
</reference>
<keyword evidence="3" id="KW-0175">Coiled coil</keyword>
<keyword evidence="6" id="KW-0378">Hydrolase</keyword>
<dbReference type="GO" id="GO:0008170">
    <property type="term" value="F:N-methyltransferase activity"/>
    <property type="evidence" value="ECO:0007669"/>
    <property type="project" value="InterPro"/>
</dbReference>
<dbReference type="InterPro" id="IPR052933">
    <property type="entry name" value="DNA_Protect_Modify"/>
</dbReference>
<dbReference type="GO" id="GO:0005524">
    <property type="term" value="F:ATP binding"/>
    <property type="evidence" value="ECO:0007669"/>
    <property type="project" value="InterPro"/>
</dbReference>
<dbReference type="PANTHER" id="PTHR41313">
    <property type="entry name" value="ADENINE-SPECIFIC METHYLTRANSFERASE"/>
    <property type="match status" value="1"/>
</dbReference>
<dbReference type="GO" id="GO:0016787">
    <property type="term" value="F:hydrolase activity"/>
    <property type="evidence" value="ECO:0007669"/>
    <property type="project" value="InterPro"/>
</dbReference>
<dbReference type="Gene3D" id="3.40.50.150">
    <property type="entry name" value="Vaccinia Virus protein VP39"/>
    <property type="match status" value="1"/>
</dbReference>
<name>A0AA50CTK1_9HYPH</name>
<dbReference type="Gene3D" id="3.40.50.300">
    <property type="entry name" value="P-loop containing nucleotide triphosphate hydrolases"/>
    <property type="match status" value="2"/>
</dbReference>
<dbReference type="Proteomes" id="UP001234585">
    <property type="component" value="Plasmid unnamed4"/>
</dbReference>
<dbReference type="PANTHER" id="PTHR41313:SF1">
    <property type="entry name" value="DNA METHYLASE ADENINE-SPECIFIC DOMAIN-CONTAINING PROTEIN"/>
    <property type="match status" value="1"/>
</dbReference>
<feature type="domain" description="Helicase ATP-binding" evidence="5">
    <location>
        <begin position="873"/>
        <end position="1135"/>
    </location>
</feature>
<dbReference type="SUPFAM" id="SSF52540">
    <property type="entry name" value="P-loop containing nucleoside triphosphate hydrolases"/>
    <property type="match status" value="2"/>
</dbReference>
<dbReference type="InterPro" id="IPR006935">
    <property type="entry name" value="Helicase/UvrB_N"/>
</dbReference>
<evidence type="ECO:0000256" key="1">
    <source>
        <dbReference type="ARBA" id="ARBA00006594"/>
    </source>
</evidence>
<dbReference type="SMART" id="SM00487">
    <property type="entry name" value="DEXDc"/>
    <property type="match status" value="1"/>
</dbReference>